<dbReference type="PANTHER" id="PTHR40866:SF1">
    <property type="entry name" value="BED-TYPE DOMAIN-CONTAINING PROTEIN"/>
    <property type="match status" value="1"/>
</dbReference>
<dbReference type="PANTHER" id="PTHR40866">
    <property type="entry name" value="BED-TYPE DOMAIN-CONTAINING PROTEIN"/>
    <property type="match status" value="1"/>
</dbReference>
<sequence length="164" mass="18662">MALPSRIIYQAWFQPDVVDGGYHHCICGKVYQQDIKSGYSNLMQHLKAAHKGYEGLTNANGTLQPNITAFLSVDKNDSLNKWANWIVMKFLPISFCEDLHTRACTKLPRVSRRTLKIHMFAVMKTVEEYIRKHLPYSFGLVFDGWTTAGVHYVGLFAVFTATDS</sequence>
<evidence type="ECO:0000313" key="1">
    <source>
        <dbReference type="EMBL" id="KAF4145518.1"/>
    </source>
</evidence>
<evidence type="ECO:0008006" key="3">
    <source>
        <dbReference type="Google" id="ProtNLM"/>
    </source>
</evidence>
<organism evidence="1 2">
    <name type="scientific">Phytophthora infestans</name>
    <name type="common">Potato late blight agent</name>
    <name type="synonym">Botrytis infestans</name>
    <dbReference type="NCBI Taxonomy" id="4787"/>
    <lineage>
        <taxon>Eukaryota</taxon>
        <taxon>Sar</taxon>
        <taxon>Stramenopiles</taxon>
        <taxon>Oomycota</taxon>
        <taxon>Peronosporomycetes</taxon>
        <taxon>Peronosporales</taxon>
        <taxon>Peronosporaceae</taxon>
        <taxon>Phytophthora</taxon>
    </lineage>
</organism>
<evidence type="ECO:0000313" key="2">
    <source>
        <dbReference type="Proteomes" id="UP000704712"/>
    </source>
</evidence>
<dbReference type="Proteomes" id="UP000704712">
    <property type="component" value="Unassembled WGS sequence"/>
</dbReference>
<gene>
    <name evidence="1" type="ORF">GN958_ATG05321</name>
</gene>
<dbReference type="EMBL" id="JAACNO010000726">
    <property type="protein sequence ID" value="KAF4145518.1"/>
    <property type="molecule type" value="Genomic_DNA"/>
</dbReference>
<dbReference type="AlphaFoldDB" id="A0A8S9V4U2"/>
<proteinExistence type="predicted"/>
<reference evidence="1" key="1">
    <citation type="submission" date="2020-03" db="EMBL/GenBank/DDBJ databases">
        <title>Hybrid Assembly of Korean Phytophthora infestans isolates.</title>
        <authorList>
            <person name="Prokchorchik M."/>
            <person name="Lee Y."/>
            <person name="Seo J."/>
            <person name="Cho J.-H."/>
            <person name="Park Y.-E."/>
            <person name="Jang D.-C."/>
            <person name="Im J.-S."/>
            <person name="Choi J.-G."/>
            <person name="Park H.-J."/>
            <person name="Lee G.-B."/>
            <person name="Lee Y.-G."/>
            <person name="Hong S.-Y."/>
            <person name="Cho K."/>
            <person name="Sohn K.H."/>
        </authorList>
    </citation>
    <scope>NUCLEOTIDE SEQUENCE</scope>
    <source>
        <strain evidence="1">KR_2_A2</strain>
    </source>
</reference>
<accession>A0A8S9V4U2</accession>
<name>A0A8S9V4U2_PHYIN</name>
<protein>
    <recommendedName>
        <fullName evidence="3">BED-type domain-containing protein</fullName>
    </recommendedName>
</protein>
<comment type="caution">
    <text evidence="1">The sequence shown here is derived from an EMBL/GenBank/DDBJ whole genome shotgun (WGS) entry which is preliminary data.</text>
</comment>